<feature type="region of interest" description="Disordered" evidence="1">
    <location>
        <begin position="272"/>
        <end position="291"/>
    </location>
</feature>
<dbReference type="EMBL" id="JBHUEY010000001">
    <property type="protein sequence ID" value="MFD1784233.1"/>
    <property type="molecule type" value="Genomic_DNA"/>
</dbReference>
<dbReference type="InterPro" id="IPR010621">
    <property type="entry name" value="DUF1214"/>
</dbReference>
<reference evidence="5" key="1">
    <citation type="journal article" date="2019" name="Int. J. Syst. Evol. Microbiol.">
        <title>The Global Catalogue of Microorganisms (GCM) 10K type strain sequencing project: providing services to taxonomists for standard genome sequencing and annotation.</title>
        <authorList>
            <consortium name="The Broad Institute Genomics Platform"/>
            <consortium name="The Broad Institute Genome Sequencing Center for Infectious Disease"/>
            <person name="Wu L."/>
            <person name="Ma J."/>
        </authorList>
    </citation>
    <scope>NUCLEOTIDE SEQUENCE [LARGE SCALE GENOMIC DNA]</scope>
    <source>
        <strain evidence="5">DFY28</strain>
    </source>
</reference>
<evidence type="ECO:0000259" key="3">
    <source>
        <dbReference type="Pfam" id="PF06863"/>
    </source>
</evidence>
<comment type="caution">
    <text evidence="4">The sequence shown here is derived from an EMBL/GenBank/DDBJ whole genome shotgun (WGS) entry which is preliminary data.</text>
</comment>
<feature type="domain" description="DUF1214" evidence="2">
    <location>
        <begin position="312"/>
        <end position="409"/>
    </location>
</feature>
<dbReference type="SUPFAM" id="SSF160935">
    <property type="entry name" value="VPA0735-like"/>
    <property type="match status" value="1"/>
</dbReference>
<dbReference type="InterPro" id="IPR010679">
    <property type="entry name" value="DUF1254"/>
</dbReference>
<evidence type="ECO:0000313" key="5">
    <source>
        <dbReference type="Proteomes" id="UP001597237"/>
    </source>
</evidence>
<dbReference type="InterPro" id="IPR037049">
    <property type="entry name" value="DUF1214_C_sf"/>
</dbReference>
<keyword evidence="5" id="KW-1185">Reference proteome</keyword>
<protein>
    <submittedName>
        <fullName evidence="4">DUF1254 domain-containing protein</fullName>
    </submittedName>
</protein>
<organism evidence="4 5">
    <name type="scientific">Phenylobacterium terrae</name>
    <dbReference type="NCBI Taxonomy" id="2665495"/>
    <lineage>
        <taxon>Bacteria</taxon>
        <taxon>Pseudomonadati</taxon>
        <taxon>Pseudomonadota</taxon>
        <taxon>Alphaproteobacteria</taxon>
        <taxon>Caulobacterales</taxon>
        <taxon>Caulobacteraceae</taxon>
        <taxon>Phenylobacterium</taxon>
    </lineage>
</organism>
<evidence type="ECO:0000259" key="2">
    <source>
        <dbReference type="Pfam" id="PF06742"/>
    </source>
</evidence>
<dbReference type="PANTHER" id="PTHR36509">
    <property type="entry name" value="BLL3101 PROTEIN"/>
    <property type="match status" value="1"/>
</dbReference>
<dbReference type="RefSeq" id="WP_377283814.1">
    <property type="nucleotide sequence ID" value="NZ_JBHRSI010000009.1"/>
</dbReference>
<sequence>MAHSTMPVLTETTAREIAGELVVLGFALLLMDTVRRAHPIAGSRFLGLPTHADAPSRSFGFEDPHTVVSSAIADLTRGPVVLCLPDSKGRHLSVTLIDSAGEAFASIGSRTHEAGGCDITLVGPGFKGEVAGGFRACRAHSDTVWLVSRIQAHGLADMAAARGLAARQALVHAGVHTFPEGEPAFGQLEAPDLLLEKRLAGTPAKSLLHRLGPLVAQAPRAQRARLETEILPRLARLGPPDAWSGPVQEAVAQGVRDSLGGIAAAADGQAAQAGWRRLSPPASSPPQSAASAAELLSGLGAAREPDILALLCATDESGRPLRGDEHYRLGFEAAGPPPAQYGWRLSAQPSPGARPPDEGVIGRVGFGADAAATTEILIGSARQEPAVSSSVIAPPGGRFALSLRLYGPHAAALRNDWRPPPVERLGSRPGAPS</sequence>
<name>A0ABW4N2F9_9CAUL</name>
<dbReference type="Gene3D" id="2.60.120.600">
    <property type="entry name" value="Domain of unknown function DUF1214, C-terminal domain"/>
    <property type="match status" value="1"/>
</dbReference>
<dbReference type="InterPro" id="IPR037050">
    <property type="entry name" value="DUF1254_sf"/>
</dbReference>
<evidence type="ECO:0000256" key="1">
    <source>
        <dbReference type="SAM" id="MobiDB-lite"/>
    </source>
</evidence>
<dbReference type="Pfam" id="PF06742">
    <property type="entry name" value="DUF1214"/>
    <property type="match status" value="1"/>
</dbReference>
<feature type="region of interest" description="Disordered" evidence="1">
    <location>
        <begin position="413"/>
        <end position="433"/>
    </location>
</feature>
<evidence type="ECO:0000313" key="4">
    <source>
        <dbReference type="EMBL" id="MFD1784233.1"/>
    </source>
</evidence>
<dbReference type="Gene3D" id="2.60.40.1610">
    <property type="entry name" value="Domain of unknown function DUF1254"/>
    <property type="match status" value="1"/>
</dbReference>
<dbReference type="Pfam" id="PF06863">
    <property type="entry name" value="DUF1254"/>
    <property type="match status" value="1"/>
</dbReference>
<gene>
    <name evidence="4" type="ORF">ACFSC0_12570</name>
</gene>
<feature type="domain" description="DUF1254" evidence="3">
    <location>
        <begin position="63"/>
        <end position="166"/>
    </location>
</feature>
<accession>A0ABW4N2F9</accession>
<proteinExistence type="predicted"/>
<dbReference type="Proteomes" id="UP001597237">
    <property type="component" value="Unassembled WGS sequence"/>
</dbReference>
<dbReference type="PANTHER" id="PTHR36509:SF2">
    <property type="entry name" value="BLL3101 PROTEIN"/>
    <property type="match status" value="1"/>
</dbReference>